<organism evidence="1">
    <name type="scientific">marine metagenome</name>
    <dbReference type="NCBI Taxonomy" id="408172"/>
    <lineage>
        <taxon>unclassified sequences</taxon>
        <taxon>metagenomes</taxon>
        <taxon>ecological metagenomes</taxon>
    </lineage>
</organism>
<gene>
    <name evidence="1" type="ORF">METZ01_LOCUS71486</name>
</gene>
<sequence length="80" mass="9347">MNIISIDYEKGTVQSDFFLWQIVSNNNNKFLLLQREENGRFHAAEADVKAKQIWEVKEISYRGPDGDTFFYDEESGIIQV</sequence>
<proteinExistence type="predicted"/>
<dbReference type="EMBL" id="UINC01005038">
    <property type="protein sequence ID" value="SVA18632.1"/>
    <property type="molecule type" value="Genomic_DNA"/>
</dbReference>
<reference evidence="1" key="1">
    <citation type="submission" date="2018-05" db="EMBL/GenBank/DDBJ databases">
        <authorList>
            <person name="Lanie J.A."/>
            <person name="Ng W.-L."/>
            <person name="Kazmierczak K.M."/>
            <person name="Andrzejewski T.M."/>
            <person name="Davidsen T.M."/>
            <person name="Wayne K.J."/>
            <person name="Tettelin H."/>
            <person name="Glass J.I."/>
            <person name="Rusch D."/>
            <person name="Podicherti R."/>
            <person name="Tsui H.-C.T."/>
            <person name="Winkler M.E."/>
        </authorList>
    </citation>
    <scope>NUCLEOTIDE SEQUENCE</scope>
</reference>
<dbReference type="AlphaFoldDB" id="A0A381TRG4"/>
<protein>
    <submittedName>
        <fullName evidence="1">Uncharacterized protein</fullName>
    </submittedName>
</protein>
<name>A0A381TRG4_9ZZZZ</name>
<evidence type="ECO:0000313" key="1">
    <source>
        <dbReference type="EMBL" id="SVA18632.1"/>
    </source>
</evidence>
<accession>A0A381TRG4</accession>